<evidence type="ECO:0000256" key="3">
    <source>
        <dbReference type="ARBA" id="ARBA00023163"/>
    </source>
</evidence>
<dbReference type="PROSITE" id="PS01124">
    <property type="entry name" value="HTH_ARAC_FAMILY_2"/>
    <property type="match status" value="1"/>
</dbReference>
<dbReference type="SUPFAM" id="SSF46689">
    <property type="entry name" value="Homeodomain-like"/>
    <property type="match status" value="2"/>
</dbReference>
<dbReference type="AlphaFoldDB" id="A0A388SGD3"/>
<comment type="caution">
    <text evidence="5">The sequence shown here is derived from an EMBL/GenBank/DDBJ whole genome shotgun (WGS) entry which is preliminary data.</text>
</comment>
<keyword evidence="6" id="KW-1185">Reference proteome</keyword>
<protein>
    <submittedName>
        <fullName evidence="5">AraC family transcriptional regulator</fullName>
    </submittedName>
</protein>
<reference evidence="5 6" key="1">
    <citation type="journal article" date="2018" name="Int. J. Syst. Evol. Microbiol.">
        <title>Mesosutterella multiformis gen. nov., sp. nov., a member of the family Sutterellaceae and Sutterella megalosphaeroides sp. nov., isolated from human faeces.</title>
        <authorList>
            <person name="Sakamoto M."/>
            <person name="Ikeyama N."/>
            <person name="Kunihiro T."/>
            <person name="Iino T."/>
            <person name="Yuki M."/>
            <person name="Ohkuma M."/>
        </authorList>
    </citation>
    <scope>NUCLEOTIDE SEQUENCE [LARGE SCALE GENOMIC DNA]</scope>
    <source>
        <strain evidence="5 6">4NBBH2</strain>
    </source>
</reference>
<dbReference type="EMBL" id="BGZJ01000002">
    <property type="protein sequence ID" value="GBO94500.1"/>
    <property type="molecule type" value="Genomic_DNA"/>
</dbReference>
<accession>A0A388SGD3</accession>
<dbReference type="Gene3D" id="1.10.10.60">
    <property type="entry name" value="Homeodomain-like"/>
    <property type="match status" value="1"/>
</dbReference>
<name>A0A388SGD3_9BURK</name>
<dbReference type="PROSITE" id="PS00041">
    <property type="entry name" value="HTH_ARAC_FAMILY_1"/>
    <property type="match status" value="1"/>
</dbReference>
<dbReference type="Pfam" id="PF06719">
    <property type="entry name" value="AraC_N"/>
    <property type="match status" value="1"/>
</dbReference>
<evidence type="ECO:0000256" key="1">
    <source>
        <dbReference type="ARBA" id="ARBA00023015"/>
    </source>
</evidence>
<accession>A0A401LID7</accession>
<dbReference type="InterPro" id="IPR009594">
    <property type="entry name" value="Tscrpt_reg_HTH_AraC_N"/>
</dbReference>
<dbReference type="SMART" id="SM00342">
    <property type="entry name" value="HTH_ARAC"/>
    <property type="match status" value="1"/>
</dbReference>
<keyword evidence="3" id="KW-0804">Transcription</keyword>
<proteinExistence type="predicted"/>
<dbReference type="GO" id="GO:0003700">
    <property type="term" value="F:DNA-binding transcription factor activity"/>
    <property type="evidence" value="ECO:0007669"/>
    <property type="project" value="InterPro"/>
</dbReference>
<dbReference type="InterPro" id="IPR009057">
    <property type="entry name" value="Homeodomain-like_sf"/>
</dbReference>
<dbReference type="InterPro" id="IPR018060">
    <property type="entry name" value="HTH_AraC"/>
</dbReference>
<gene>
    <name evidence="5" type="ORF">MESMUL_18540</name>
</gene>
<dbReference type="OrthoDB" id="34150at2"/>
<dbReference type="Pfam" id="PF12833">
    <property type="entry name" value="HTH_18"/>
    <property type="match status" value="1"/>
</dbReference>
<keyword evidence="1" id="KW-0805">Transcription regulation</keyword>
<organism evidence="5 6">
    <name type="scientific">Mesosutterella multiformis</name>
    <dbReference type="NCBI Taxonomy" id="2259133"/>
    <lineage>
        <taxon>Bacteria</taxon>
        <taxon>Pseudomonadati</taxon>
        <taxon>Pseudomonadota</taxon>
        <taxon>Betaproteobacteria</taxon>
        <taxon>Burkholderiales</taxon>
        <taxon>Sutterellaceae</taxon>
        <taxon>Mesosutterella</taxon>
    </lineage>
</organism>
<evidence type="ECO:0000313" key="6">
    <source>
        <dbReference type="Proteomes" id="UP000266091"/>
    </source>
</evidence>
<sequence>MKNAALESPDLVRRRRQMLARLDGICPTPEILYSDITGVSVYRRESDDVIDCNGGKAMACFVVSGTKENHIGGRKYVYTEGQCFVSSLCVPAFFHSVGASHEKPFISVGLQFEPEIIAELTKRDPIPHPDWIPDELGFVYRAPEPLADAFDRLSRLLEHPEDAQVLQPLVSREIHYWILKSPAGKTIRQLMMPGTRCHAVTEAVQWIRSHYREPVRVDELADRAHMSTSAFHRVFKTVTGLPPLQFVKTLRLYEAQRLMVRLGWNVSDTAAAVGYESSPQFIREYKRLFGEPPMKDVKRLETQDGPGIVRVI</sequence>
<evidence type="ECO:0000256" key="2">
    <source>
        <dbReference type="ARBA" id="ARBA00023125"/>
    </source>
</evidence>
<dbReference type="PANTHER" id="PTHR43436:SF1">
    <property type="entry name" value="TRANSCRIPTIONAL REGULATORY PROTEIN"/>
    <property type="match status" value="1"/>
</dbReference>
<dbReference type="GO" id="GO:0043565">
    <property type="term" value="F:sequence-specific DNA binding"/>
    <property type="evidence" value="ECO:0007669"/>
    <property type="project" value="InterPro"/>
</dbReference>
<evidence type="ECO:0000259" key="4">
    <source>
        <dbReference type="PROSITE" id="PS01124"/>
    </source>
</evidence>
<evidence type="ECO:0000313" key="5">
    <source>
        <dbReference type="EMBL" id="GBO94500.1"/>
    </source>
</evidence>
<dbReference type="PANTHER" id="PTHR43436">
    <property type="entry name" value="ARAC-FAMILY TRANSCRIPTIONAL REGULATOR"/>
    <property type="match status" value="1"/>
</dbReference>
<dbReference type="InterPro" id="IPR018062">
    <property type="entry name" value="HTH_AraC-typ_CS"/>
</dbReference>
<feature type="domain" description="HTH araC/xylS-type" evidence="4">
    <location>
        <begin position="201"/>
        <end position="299"/>
    </location>
</feature>
<dbReference type="Proteomes" id="UP000266091">
    <property type="component" value="Unassembled WGS sequence"/>
</dbReference>
<keyword evidence="2" id="KW-0238">DNA-binding</keyword>
<dbReference type="RefSeq" id="WP_116270753.1">
    <property type="nucleotide sequence ID" value="NZ_BGZJ01000002.1"/>
</dbReference>